<organism evidence="1 2">
    <name type="scientific">Parelaphostrongylus tenuis</name>
    <name type="common">Meningeal worm</name>
    <dbReference type="NCBI Taxonomy" id="148309"/>
    <lineage>
        <taxon>Eukaryota</taxon>
        <taxon>Metazoa</taxon>
        <taxon>Ecdysozoa</taxon>
        <taxon>Nematoda</taxon>
        <taxon>Chromadorea</taxon>
        <taxon>Rhabditida</taxon>
        <taxon>Rhabditina</taxon>
        <taxon>Rhabditomorpha</taxon>
        <taxon>Strongyloidea</taxon>
        <taxon>Metastrongylidae</taxon>
        <taxon>Parelaphostrongylus</taxon>
    </lineage>
</organism>
<accession>A0AAD5WEL7</accession>
<dbReference type="EMBL" id="JAHQIW010005880">
    <property type="protein sequence ID" value="KAJ1367399.1"/>
    <property type="molecule type" value="Genomic_DNA"/>
</dbReference>
<gene>
    <name evidence="1" type="ORF">KIN20_028301</name>
</gene>
<keyword evidence="2" id="KW-1185">Reference proteome</keyword>
<evidence type="ECO:0000313" key="2">
    <source>
        <dbReference type="Proteomes" id="UP001196413"/>
    </source>
</evidence>
<dbReference type="Proteomes" id="UP001196413">
    <property type="component" value="Unassembled WGS sequence"/>
</dbReference>
<dbReference type="AlphaFoldDB" id="A0AAD5WEL7"/>
<proteinExistence type="predicted"/>
<name>A0AAD5WEL7_PARTN</name>
<protein>
    <submittedName>
        <fullName evidence="1">Uncharacterized protein</fullName>
    </submittedName>
</protein>
<comment type="caution">
    <text evidence="1">The sequence shown here is derived from an EMBL/GenBank/DDBJ whole genome shotgun (WGS) entry which is preliminary data.</text>
</comment>
<reference evidence="1" key="1">
    <citation type="submission" date="2021-06" db="EMBL/GenBank/DDBJ databases">
        <title>Parelaphostrongylus tenuis whole genome reference sequence.</title>
        <authorList>
            <person name="Garwood T.J."/>
            <person name="Larsen P.A."/>
            <person name="Fountain-Jones N.M."/>
            <person name="Garbe J.R."/>
            <person name="Macchietto M.G."/>
            <person name="Kania S.A."/>
            <person name="Gerhold R.W."/>
            <person name="Richards J.E."/>
            <person name="Wolf T.M."/>
        </authorList>
    </citation>
    <scope>NUCLEOTIDE SEQUENCE</scope>
    <source>
        <strain evidence="1">MNPRO001-30</strain>
        <tissue evidence="1">Meninges</tissue>
    </source>
</reference>
<evidence type="ECO:0000313" key="1">
    <source>
        <dbReference type="EMBL" id="KAJ1367399.1"/>
    </source>
</evidence>
<sequence>MAAFWPPEKAERARKYNEASAMAMSKPTYRVIRRVVSSDGERNDSLTCARYAASSRR</sequence>